<comment type="caution">
    <text evidence="3">The sequence shown here is derived from an EMBL/GenBank/DDBJ whole genome shotgun (WGS) entry which is preliminary data.</text>
</comment>
<sequence>MEKTVKDHIIDTLDALDEDGLKRFKDELGETTIQGRKIPSRKLKKAGIVEVAGLLISTFTKTHPAEVTISILNAINEVDLAEELQGKTSADLPTRTPSPPPTRKYAMTLKELLEEPAGPSRIPIELKVMKIEPPITFTNQKNETKQVVVITFADPTDIIQGRLDDMAKIKELEEEKCILLRGYIIAKDTKHQITTLVLTKRTKFSTTASFDVSSEVLERMQPVPLIKANTRRAKKPITIEGKITSVGKVERVTEKGNKVPIKNITIRDSTAQIKLTLWKDKTRIPIQPGDYIEATNIVLNSYLSNNTTWLSTIQVKEDPEKNNSRSKVTGTATATASCSNAC</sequence>
<dbReference type="EMBL" id="JAHFZB010000220">
    <property type="protein sequence ID" value="KAK6466109.1"/>
    <property type="molecule type" value="Genomic_DNA"/>
</dbReference>
<name>A0ABR0Y0S3_HUSHU</name>
<evidence type="ECO:0000259" key="2">
    <source>
        <dbReference type="PROSITE" id="PS50824"/>
    </source>
</evidence>
<dbReference type="PROSITE" id="PS50824">
    <property type="entry name" value="DAPIN"/>
    <property type="match status" value="1"/>
</dbReference>
<dbReference type="InterPro" id="IPR012340">
    <property type="entry name" value="NA-bd_OB-fold"/>
</dbReference>
<dbReference type="InterPro" id="IPR004020">
    <property type="entry name" value="DAPIN"/>
</dbReference>
<dbReference type="InterPro" id="IPR011029">
    <property type="entry name" value="DEATH-like_dom_sf"/>
</dbReference>
<feature type="region of interest" description="Disordered" evidence="1">
    <location>
        <begin position="319"/>
        <end position="342"/>
    </location>
</feature>
<evidence type="ECO:0000313" key="3">
    <source>
        <dbReference type="EMBL" id="KAK6466109.1"/>
    </source>
</evidence>
<dbReference type="Pfam" id="PF02758">
    <property type="entry name" value="PYRIN"/>
    <property type="match status" value="1"/>
</dbReference>
<dbReference type="SUPFAM" id="SSF47986">
    <property type="entry name" value="DEATH domain"/>
    <property type="match status" value="1"/>
</dbReference>
<evidence type="ECO:0000256" key="1">
    <source>
        <dbReference type="SAM" id="MobiDB-lite"/>
    </source>
</evidence>
<keyword evidence="4" id="KW-1185">Reference proteome</keyword>
<organism evidence="3 4">
    <name type="scientific">Huso huso</name>
    <name type="common">Beluga</name>
    <name type="synonym">Acipenser huso</name>
    <dbReference type="NCBI Taxonomy" id="61971"/>
    <lineage>
        <taxon>Eukaryota</taxon>
        <taxon>Metazoa</taxon>
        <taxon>Chordata</taxon>
        <taxon>Craniata</taxon>
        <taxon>Vertebrata</taxon>
        <taxon>Euteleostomi</taxon>
        <taxon>Actinopterygii</taxon>
        <taxon>Chondrostei</taxon>
        <taxon>Acipenseriformes</taxon>
        <taxon>Acipenseridae</taxon>
        <taxon>Huso</taxon>
    </lineage>
</organism>
<gene>
    <name evidence="3" type="ORF">HHUSO_G36780</name>
</gene>
<dbReference type="SMART" id="SM01289">
    <property type="entry name" value="PYRIN"/>
    <property type="match status" value="1"/>
</dbReference>
<reference evidence="3 4" key="1">
    <citation type="submission" date="2021-05" db="EMBL/GenBank/DDBJ databases">
        <authorList>
            <person name="Zahm M."/>
            <person name="Klopp C."/>
            <person name="Cabau C."/>
            <person name="Kuhl H."/>
            <person name="Suciu R."/>
            <person name="Ciorpac M."/>
            <person name="Holostenco D."/>
            <person name="Gessner J."/>
            <person name="Wuertz S."/>
            <person name="Hohne C."/>
            <person name="Stock M."/>
            <person name="Gislard M."/>
            <person name="Lluch J."/>
            <person name="Milhes M."/>
            <person name="Lampietro C."/>
            <person name="Lopez Roques C."/>
            <person name="Donnadieu C."/>
            <person name="Du K."/>
            <person name="Schartl M."/>
            <person name="Guiguen Y."/>
        </authorList>
    </citation>
    <scope>NUCLEOTIDE SEQUENCE [LARGE SCALE GENOMIC DNA]</scope>
    <source>
        <strain evidence="3">Hh-F2</strain>
        <tissue evidence="3">Blood</tissue>
    </source>
</reference>
<evidence type="ECO:0000313" key="4">
    <source>
        <dbReference type="Proteomes" id="UP001369086"/>
    </source>
</evidence>
<feature type="domain" description="Pyrin" evidence="2">
    <location>
        <begin position="1"/>
        <end position="90"/>
    </location>
</feature>
<dbReference type="SUPFAM" id="SSF50249">
    <property type="entry name" value="Nucleic acid-binding proteins"/>
    <property type="match status" value="1"/>
</dbReference>
<dbReference type="CDD" id="cd04491">
    <property type="entry name" value="SoSSB_OBF"/>
    <property type="match status" value="1"/>
</dbReference>
<proteinExistence type="predicted"/>
<dbReference type="Gene3D" id="2.40.50.140">
    <property type="entry name" value="Nucleic acid-binding proteins"/>
    <property type="match status" value="2"/>
</dbReference>
<dbReference type="Gene3D" id="1.10.533.10">
    <property type="entry name" value="Death Domain, Fas"/>
    <property type="match status" value="1"/>
</dbReference>
<dbReference type="Proteomes" id="UP001369086">
    <property type="component" value="Unassembled WGS sequence"/>
</dbReference>
<protein>
    <recommendedName>
        <fullName evidence="2">Pyrin domain-containing protein</fullName>
    </recommendedName>
</protein>
<accession>A0ABR0Y0S3</accession>